<evidence type="ECO:0000313" key="2">
    <source>
        <dbReference type="Proteomes" id="UP000314294"/>
    </source>
</evidence>
<accession>A0A4Z2DY54</accession>
<comment type="caution">
    <text evidence="1">The sequence shown here is derived from an EMBL/GenBank/DDBJ whole genome shotgun (WGS) entry which is preliminary data.</text>
</comment>
<protein>
    <submittedName>
        <fullName evidence="1">Uncharacterized protein</fullName>
    </submittedName>
</protein>
<dbReference type="AlphaFoldDB" id="A0A4Z2DY54"/>
<evidence type="ECO:0000313" key="1">
    <source>
        <dbReference type="EMBL" id="TNN21503.1"/>
    </source>
</evidence>
<proteinExistence type="predicted"/>
<gene>
    <name evidence="1" type="ORF">EYF80_068386</name>
</gene>
<name>A0A4Z2DY54_9TELE</name>
<sequence length="106" mass="11908">MPHDVTESRAQLLSLNLIGHFFWRHFIPVGTRGPQRACTSSSLDTSVCSSAPPFSDTMIGQRTINSFFPPVSKKRLSKEAEEDAEHPVRHLCVTVTRDCAWPDDVR</sequence>
<dbReference type="Proteomes" id="UP000314294">
    <property type="component" value="Unassembled WGS sequence"/>
</dbReference>
<organism evidence="1 2">
    <name type="scientific">Liparis tanakae</name>
    <name type="common">Tanaka's snailfish</name>
    <dbReference type="NCBI Taxonomy" id="230148"/>
    <lineage>
        <taxon>Eukaryota</taxon>
        <taxon>Metazoa</taxon>
        <taxon>Chordata</taxon>
        <taxon>Craniata</taxon>
        <taxon>Vertebrata</taxon>
        <taxon>Euteleostomi</taxon>
        <taxon>Actinopterygii</taxon>
        <taxon>Neopterygii</taxon>
        <taxon>Teleostei</taxon>
        <taxon>Neoteleostei</taxon>
        <taxon>Acanthomorphata</taxon>
        <taxon>Eupercaria</taxon>
        <taxon>Perciformes</taxon>
        <taxon>Cottioidei</taxon>
        <taxon>Cottales</taxon>
        <taxon>Liparidae</taxon>
        <taxon>Liparis</taxon>
    </lineage>
</organism>
<keyword evidence="2" id="KW-1185">Reference proteome</keyword>
<reference evidence="1 2" key="1">
    <citation type="submission" date="2019-03" db="EMBL/GenBank/DDBJ databases">
        <title>First draft genome of Liparis tanakae, snailfish: a comprehensive survey of snailfish specific genes.</title>
        <authorList>
            <person name="Kim W."/>
            <person name="Song I."/>
            <person name="Jeong J.-H."/>
            <person name="Kim D."/>
            <person name="Kim S."/>
            <person name="Ryu S."/>
            <person name="Song J.Y."/>
            <person name="Lee S.K."/>
        </authorList>
    </citation>
    <scope>NUCLEOTIDE SEQUENCE [LARGE SCALE GENOMIC DNA]</scope>
    <source>
        <tissue evidence="1">Muscle</tissue>
    </source>
</reference>
<dbReference type="EMBL" id="SRLO01027586">
    <property type="protein sequence ID" value="TNN21503.1"/>
    <property type="molecule type" value="Genomic_DNA"/>
</dbReference>